<dbReference type="PANTHER" id="PTHR39607">
    <property type="entry name" value="XANTHOCILLIN BIOSYNTHESIS CLUSTER TRANSCRIPTION FACTOR XANC-RELATED"/>
    <property type="match status" value="1"/>
</dbReference>
<accession>A0A5M3YYM2</accession>
<protein>
    <submittedName>
        <fullName evidence="2">RadR putative transcriptional regulator</fullName>
    </submittedName>
</protein>
<feature type="region of interest" description="Disordered" evidence="1">
    <location>
        <begin position="1"/>
        <end position="101"/>
    </location>
</feature>
<dbReference type="SUPFAM" id="SSF57959">
    <property type="entry name" value="Leucine zipper domain"/>
    <property type="match status" value="1"/>
</dbReference>
<feature type="compositionally biased region" description="Basic and acidic residues" evidence="1">
    <location>
        <begin position="56"/>
        <end position="65"/>
    </location>
</feature>
<dbReference type="Proteomes" id="UP000452235">
    <property type="component" value="Unassembled WGS sequence"/>
</dbReference>
<keyword evidence="3" id="KW-1185">Reference proteome</keyword>
<dbReference type="OrthoDB" id="4363578at2759"/>
<organism evidence="2 3">
    <name type="scientific">Aspergillus terreus</name>
    <dbReference type="NCBI Taxonomy" id="33178"/>
    <lineage>
        <taxon>Eukaryota</taxon>
        <taxon>Fungi</taxon>
        <taxon>Dikarya</taxon>
        <taxon>Ascomycota</taxon>
        <taxon>Pezizomycotina</taxon>
        <taxon>Eurotiomycetes</taxon>
        <taxon>Eurotiomycetidae</taxon>
        <taxon>Eurotiales</taxon>
        <taxon>Aspergillaceae</taxon>
        <taxon>Aspergillus</taxon>
        <taxon>Aspergillus subgen. Circumdati</taxon>
    </lineage>
</organism>
<dbReference type="InterPro" id="IPR052635">
    <property type="entry name" value="Sec_Metab_Biosynth_Reg"/>
</dbReference>
<feature type="compositionally biased region" description="Low complexity" evidence="1">
    <location>
        <begin position="209"/>
        <end position="219"/>
    </location>
</feature>
<comment type="caution">
    <text evidence="2">The sequence shown here is derived from an EMBL/GenBank/DDBJ whole genome shotgun (WGS) entry which is preliminary data.</text>
</comment>
<reference evidence="2 3" key="1">
    <citation type="submission" date="2020-01" db="EMBL/GenBank/DDBJ databases">
        <title>Aspergillus terreus IFO 6365 whole genome shotgun sequence.</title>
        <authorList>
            <person name="Kanamasa S."/>
            <person name="Takahashi H."/>
        </authorList>
    </citation>
    <scope>NUCLEOTIDE SEQUENCE [LARGE SCALE GENOMIC DNA]</scope>
    <source>
        <strain evidence="2 3">IFO 6365</strain>
    </source>
</reference>
<feature type="compositionally biased region" description="Polar residues" evidence="1">
    <location>
        <begin position="220"/>
        <end position="236"/>
    </location>
</feature>
<sequence length="411" mass="45020">MNAGQPRTRPGPGSEAKTQQETETDLDHWNPEMDRKLRKRIQNRLAQRTYRSRMRQRIDELERQVEAQQRASSPKTATTATAGQAAMDGRGDGSGRQAQEQETTMLDAWIESAETAASQDQNYMLWSGADLGLPPGTSTVSPSFEPPAFNLPGSITPNLVQSSRVPSSEDMKNGWRNPLWPMAERAFPRLSIEPREGKAHATTSGSGPGSSSMVGSRSSARVTDSNTQSQASSPSHCSRLASPEAPSGDTATVEERIGWVLDCARRVGFAGLDDLALQYYTRNFDAHSSLALEQRMSRQRSLPTMVAELRRSCEGWSAWQSRGYLDEILKSAEEICAAECAVLGRGLAQGGDEAPITEIALQDRLPHLWAFLTRLASTAAIHRHQNPSRAVFVCLLILCGLQQNTVNITKS</sequence>
<feature type="compositionally biased region" description="Polar residues" evidence="1">
    <location>
        <begin position="66"/>
        <end position="75"/>
    </location>
</feature>
<feature type="compositionally biased region" description="Basic and acidic residues" evidence="1">
    <location>
        <begin position="25"/>
        <end position="35"/>
    </location>
</feature>
<dbReference type="AlphaFoldDB" id="A0A5M3YYM2"/>
<proteinExistence type="predicted"/>
<dbReference type="Gene3D" id="1.20.5.170">
    <property type="match status" value="1"/>
</dbReference>
<evidence type="ECO:0000313" key="2">
    <source>
        <dbReference type="EMBL" id="GFF19976.1"/>
    </source>
</evidence>
<dbReference type="EMBL" id="BLJY01000011">
    <property type="protein sequence ID" value="GFF19976.1"/>
    <property type="molecule type" value="Genomic_DNA"/>
</dbReference>
<evidence type="ECO:0000313" key="3">
    <source>
        <dbReference type="Proteomes" id="UP000452235"/>
    </source>
</evidence>
<name>A0A5M3YYM2_ASPTE</name>
<evidence type="ECO:0000256" key="1">
    <source>
        <dbReference type="SAM" id="MobiDB-lite"/>
    </source>
</evidence>
<gene>
    <name evidence="2" type="ORF">ATEIFO6365_0011023600</name>
</gene>
<feature type="compositionally biased region" description="Low complexity" evidence="1">
    <location>
        <begin position="76"/>
        <end position="86"/>
    </location>
</feature>
<feature type="region of interest" description="Disordered" evidence="1">
    <location>
        <begin position="196"/>
        <end position="251"/>
    </location>
</feature>
<dbReference type="InterPro" id="IPR046347">
    <property type="entry name" value="bZIP_sf"/>
</dbReference>
<dbReference type="PANTHER" id="PTHR39607:SF1">
    <property type="entry name" value="B-ZIP TRANSCRIPTION FACTOR (EUROFUNG)"/>
    <property type="match status" value="1"/>
</dbReference>
<dbReference type="GO" id="GO:0003700">
    <property type="term" value="F:DNA-binding transcription factor activity"/>
    <property type="evidence" value="ECO:0007669"/>
    <property type="project" value="InterPro"/>
</dbReference>
<dbReference type="CDD" id="cd14688">
    <property type="entry name" value="bZIP_YAP"/>
    <property type="match status" value="1"/>
</dbReference>